<organism evidence="2 3">
    <name type="scientific">Kribbella steppae</name>
    <dbReference type="NCBI Taxonomy" id="2512223"/>
    <lineage>
        <taxon>Bacteria</taxon>
        <taxon>Bacillati</taxon>
        <taxon>Actinomycetota</taxon>
        <taxon>Actinomycetes</taxon>
        <taxon>Propionibacteriales</taxon>
        <taxon>Kribbellaceae</taxon>
        <taxon>Kribbella</taxon>
    </lineage>
</organism>
<dbReference type="AlphaFoldDB" id="A0A4V2S0N3"/>
<evidence type="ECO:0000259" key="1">
    <source>
        <dbReference type="Pfam" id="PF13643"/>
    </source>
</evidence>
<dbReference type="Pfam" id="PF13643">
    <property type="entry name" value="DUF4145"/>
    <property type="match status" value="1"/>
</dbReference>
<keyword evidence="3" id="KW-1185">Reference proteome</keyword>
<dbReference type="Proteomes" id="UP000294508">
    <property type="component" value="Unassembled WGS sequence"/>
</dbReference>
<accession>A0A4V2S0N3</accession>
<name>A0A4V2S0N3_9ACTN</name>
<dbReference type="InterPro" id="IPR025285">
    <property type="entry name" value="DUF4145"/>
</dbReference>
<sequence length="264" mass="29165">MARLTYCQAMAKHLSKLDGWIEQPDWPRVACPSCGDGTLAPGTLVPACDVRSARLEAKRQRGGRPEELTGTFHGQLLCDNSSCGQIVSVAGDWQLIVNESGNPELGSFVENYRVRYANPPLRLLETPPATPATVRQGIESASSVLWASPGSAANRLRYAVEELLTAKKVRQNTMTRKKKRRRLSTGERLGLLEQSHHDVAKMLEAVKWIGNDGSHTEGLTASQVMEGAEILEMALKALYDRKDAELQKKIRAINRAKRLPRKQG</sequence>
<dbReference type="EMBL" id="SLWN01000003">
    <property type="protein sequence ID" value="TCO33380.1"/>
    <property type="molecule type" value="Genomic_DNA"/>
</dbReference>
<gene>
    <name evidence="2" type="ORF">EV652_103381</name>
</gene>
<comment type="caution">
    <text evidence="2">The sequence shown here is derived from an EMBL/GenBank/DDBJ whole genome shotgun (WGS) entry which is preliminary data.</text>
</comment>
<protein>
    <submittedName>
        <fullName evidence="2">Uncharacterized protein DUF4145</fullName>
    </submittedName>
</protein>
<evidence type="ECO:0000313" key="3">
    <source>
        <dbReference type="Proteomes" id="UP000294508"/>
    </source>
</evidence>
<evidence type="ECO:0000313" key="2">
    <source>
        <dbReference type="EMBL" id="TCO33380.1"/>
    </source>
</evidence>
<reference evidence="2 3" key="1">
    <citation type="journal article" date="2015" name="Stand. Genomic Sci.">
        <title>Genomic Encyclopedia of Bacterial and Archaeal Type Strains, Phase III: the genomes of soil and plant-associated and newly described type strains.</title>
        <authorList>
            <person name="Whitman W.B."/>
            <person name="Woyke T."/>
            <person name="Klenk H.P."/>
            <person name="Zhou Y."/>
            <person name="Lilburn T.G."/>
            <person name="Beck B.J."/>
            <person name="De Vos P."/>
            <person name="Vandamme P."/>
            <person name="Eisen J.A."/>
            <person name="Garrity G."/>
            <person name="Hugenholtz P."/>
            <person name="Kyrpides N.C."/>
        </authorList>
    </citation>
    <scope>NUCLEOTIDE SEQUENCE [LARGE SCALE GENOMIC DNA]</scope>
    <source>
        <strain evidence="2 3">VKM Ac-2572</strain>
    </source>
</reference>
<proteinExistence type="predicted"/>
<feature type="domain" description="DUF4145" evidence="1">
    <location>
        <begin position="140"/>
        <end position="232"/>
    </location>
</feature>